<dbReference type="AlphaFoldDB" id="A0AA38F4V8"/>
<dbReference type="EMBL" id="JAHRHJ020003813">
    <property type="protein sequence ID" value="KAH9288102.1"/>
    <property type="molecule type" value="Genomic_DNA"/>
</dbReference>
<dbReference type="PANTHER" id="PTHR36407:SF1">
    <property type="entry name" value="MEDIATOR-ASSOCIATED PROTEIN 2"/>
    <property type="match status" value="1"/>
</dbReference>
<protein>
    <submittedName>
        <fullName evidence="2">Uncharacterized protein</fullName>
    </submittedName>
</protein>
<feature type="compositionally biased region" description="Basic residues" evidence="1">
    <location>
        <begin position="249"/>
        <end position="260"/>
    </location>
</feature>
<accession>A0AA38F4V8</accession>
<feature type="compositionally biased region" description="Polar residues" evidence="1">
    <location>
        <begin position="226"/>
        <end position="245"/>
    </location>
</feature>
<feature type="compositionally biased region" description="Polar residues" evidence="1">
    <location>
        <begin position="170"/>
        <end position="189"/>
    </location>
</feature>
<feature type="region of interest" description="Disordered" evidence="1">
    <location>
        <begin position="1"/>
        <end position="20"/>
    </location>
</feature>
<gene>
    <name evidence="2" type="ORF">KI387_032219</name>
</gene>
<dbReference type="PANTHER" id="PTHR36407">
    <property type="entry name" value="MEDIATOR-ASSOCIATED PROTEIN 2"/>
    <property type="match status" value="1"/>
</dbReference>
<dbReference type="Proteomes" id="UP000824469">
    <property type="component" value="Unassembled WGS sequence"/>
</dbReference>
<evidence type="ECO:0000313" key="3">
    <source>
        <dbReference type="Proteomes" id="UP000824469"/>
    </source>
</evidence>
<organism evidence="2 3">
    <name type="scientific">Taxus chinensis</name>
    <name type="common">Chinese yew</name>
    <name type="synonym">Taxus wallichiana var. chinensis</name>
    <dbReference type="NCBI Taxonomy" id="29808"/>
    <lineage>
        <taxon>Eukaryota</taxon>
        <taxon>Viridiplantae</taxon>
        <taxon>Streptophyta</taxon>
        <taxon>Embryophyta</taxon>
        <taxon>Tracheophyta</taxon>
        <taxon>Spermatophyta</taxon>
        <taxon>Pinopsida</taxon>
        <taxon>Pinidae</taxon>
        <taxon>Conifers II</taxon>
        <taxon>Cupressales</taxon>
        <taxon>Taxaceae</taxon>
        <taxon>Taxus</taxon>
    </lineage>
</organism>
<evidence type="ECO:0000313" key="2">
    <source>
        <dbReference type="EMBL" id="KAH9288102.1"/>
    </source>
</evidence>
<reference evidence="2 3" key="1">
    <citation type="journal article" date="2021" name="Nat. Plants">
        <title>The Taxus genome provides insights into paclitaxel biosynthesis.</title>
        <authorList>
            <person name="Xiong X."/>
            <person name="Gou J."/>
            <person name="Liao Q."/>
            <person name="Li Y."/>
            <person name="Zhou Q."/>
            <person name="Bi G."/>
            <person name="Li C."/>
            <person name="Du R."/>
            <person name="Wang X."/>
            <person name="Sun T."/>
            <person name="Guo L."/>
            <person name="Liang H."/>
            <person name="Lu P."/>
            <person name="Wu Y."/>
            <person name="Zhang Z."/>
            <person name="Ro D.K."/>
            <person name="Shang Y."/>
            <person name="Huang S."/>
            <person name="Yan J."/>
        </authorList>
    </citation>
    <scope>NUCLEOTIDE SEQUENCE [LARGE SCALE GENOMIC DNA]</scope>
    <source>
        <strain evidence="2">Ta-2019</strain>
    </source>
</reference>
<dbReference type="OMA" id="SHREGYI"/>
<name>A0AA38F4V8_TAXCH</name>
<feature type="compositionally biased region" description="Basic and acidic residues" evidence="1">
    <location>
        <begin position="160"/>
        <end position="169"/>
    </location>
</feature>
<feature type="region of interest" description="Disordered" evidence="1">
    <location>
        <begin position="138"/>
        <end position="260"/>
    </location>
</feature>
<dbReference type="Gene3D" id="6.20.250.70">
    <property type="match status" value="1"/>
</dbReference>
<sequence>MVYMKENDTSEEEEEMARDLVTSKAAAETVKKYIPPQEFQEVEVKPLVEEELSDTTELWLIQMPLNQFEPADFKGKRLSLKLPEAEGWMGCLENSRGKSYDMFSLGSQGMKPLAFFPRSSKSMGVRKISRHICLLNSNRESGDASGRADSSIVLGSKIQDTVKRERSQDQGRSAGSVGQKSSHAVSAITSEGEPSSKKGGKYSKEKGLTGTPTASHSRNLDESEAYDSSLQQGHSYRTNEGTEAYSTGGKKKKRKSNSEA</sequence>
<keyword evidence="3" id="KW-1185">Reference proteome</keyword>
<proteinExistence type="predicted"/>
<comment type="caution">
    <text evidence="2">The sequence shown here is derived from an EMBL/GenBank/DDBJ whole genome shotgun (WGS) entry which is preliminary data.</text>
</comment>
<dbReference type="InterPro" id="IPR038823">
    <property type="entry name" value="MED2_plant"/>
</dbReference>
<evidence type="ECO:0000256" key="1">
    <source>
        <dbReference type="SAM" id="MobiDB-lite"/>
    </source>
</evidence>